<keyword evidence="2" id="KW-1185">Reference proteome</keyword>
<reference evidence="1" key="2">
    <citation type="submission" date="2022-06" db="UniProtKB">
        <authorList>
            <consortium name="EnsemblMetazoa"/>
        </authorList>
    </citation>
    <scope>IDENTIFICATION</scope>
    <source>
        <strain evidence="1">PS312</strain>
    </source>
</reference>
<dbReference type="AlphaFoldDB" id="A0A454Y5C5"/>
<gene>
    <name evidence="1" type="primary">WBGene00282673</name>
</gene>
<accession>A0A8R1V4P4</accession>
<name>A0A454Y5C5_PRIPA</name>
<protein>
    <submittedName>
        <fullName evidence="1">Uncharacterized protein</fullName>
    </submittedName>
</protein>
<reference evidence="2" key="1">
    <citation type="journal article" date="2008" name="Nat. Genet.">
        <title>The Pristionchus pacificus genome provides a unique perspective on nematode lifestyle and parasitism.</title>
        <authorList>
            <person name="Dieterich C."/>
            <person name="Clifton S.W."/>
            <person name="Schuster L.N."/>
            <person name="Chinwalla A."/>
            <person name="Delehaunty K."/>
            <person name="Dinkelacker I."/>
            <person name="Fulton L."/>
            <person name="Fulton R."/>
            <person name="Godfrey J."/>
            <person name="Minx P."/>
            <person name="Mitreva M."/>
            <person name="Roeseler W."/>
            <person name="Tian H."/>
            <person name="Witte H."/>
            <person name="Yang S.P."/>
            <person name="Wilson R.K."/>
            <person name="Sommer R.J."/>
        </authorList>
    </citation>
    <scope>NUCLEOTIDE SEQUENCE [LARGE SCALE GENOMIC DNA]</scope>
    <source>
        <strain evidence="2">PS312</strain>
    </source>
</reference>
<evidence type="ECO:0000313" key="1">
    <source>
        <dbReference type="EnsemblMetazoa" id="PPA44304.1"/>
    </source>
</evidence>
<dbReference type="EnsemblMetazoa" id="PPA44304.1">
    <property type="protein sequence ID" value="PPA44304.1"/>
    <property type="gene ID" value="WBGene00282673"/>
</dbReference>
<accession>A0A454Y5C5</accession>
<dbReference type="Proteomes" id="UP000005239">
    <property type="component" value="Unassembled WGS sequence"/>
</dbReference>
<proteinExistence type="predicted"/>
<organism evidence="1 2">
    <name type="scientific">Pristionchus pacificus</name>
    <name type="common">Parasitic nematode worm</name>
    <dbReference type="NCBI Taxonomy" id="54126"/>
    <lineage>
        <taxon>Eukaryota</taxon>
        <taxon>Metazoa</taxon>
        <taxon>Ecdysozoa</taxon>
        <taxon>Nematoda</taxon>
        <taxon>Chromadorea</taxon>
        <taxon>Rhabditida</taxon>
        <taxon>Rhabditina</taxon>
        <taxon>Diplogasteromorpha</taxon>
        <taxon>Diplogasteroidea</taxon>
        <taxon>Neodiplogasteridae</taxon>
        <taxon>Pristionchus</taxon>
    </lineage>
</organism>
<evidence type="ECO:0000313" key="2">
    <source>
        <dbReference type="Proteomes" id="UP000005239"/>
    </source>
</evidence>
<sequence>MAEKNTPQRDQLRKNEDKEENLVKPDGTKTLKTLLQVVKKHGEKVPEIGKYIKMVATVTKMEIMSELKT</sequence>